<dbReference type="InterPro" id="IPR004567">
    <property type="entry name" value="Type_II_PanK"/>
</dbReference>
<keyword evidence="5" id="KW-0067">ATP-binding</keyword>
<dbReference type="GO" id="GO:0004594">
    <property type="term" value="F:pantothenate kinase activity"/>
    <property type="evidence" value="ECO:0007669"/>
    <property type="project" value="InterPro"/>
</dbReference>
<keyword evidence="1" id="KW-0963">Cytoplasm</keyword>
<dbReference type="Pfam" id="PF03630">
    <property type="entry name" value="Fumble"/>
    <property type="match status" value="1"/>
</dbReference>
<dbReference type="AlphaFoldDB" id="A0A1H8F003"/>
<evidence type="ECO:0000256" key="2">
    <source>
        <dbReference type="ARBA" id="ARBA00022679"/>
    </source>
</evidence>
<dbReference type="InterPro" id="IPR043129">
    <property type="entry name" value="ATPase_NBD"/>
</dbReference>
<dbReference type="PIRSF" id="PIRSF036940">
    <property type="entry name" value="PanK_bac_aCoA"/>
    <property type="match status" value="1"/>
</dbReference>
<keyword evidence="6" id="KW-0173">Coenzyme A biosynthesis</keyword>
<dbReference type="RefSeq" id="WP_090747262.1">
    <property type="nucleotide sequence ID" value="NZ_FOBW01000010.1"/>
</dbReference>
<keyword evidence="2" id="KW-0808">Transferase</keyword>
<evidence type="ECO:0000256" key="6">
    <source>
        <dbReference type="ARBA" id="ARBA00022993"/>
    </source>
</evidence>
<gene>
    <name evidence="7" type="ORF">SAMN05192533_110146</name>
</gene>
<dbReference type="GO" id="GO:0005524">
    <property type="term" value="F:ATP binding"/>
    <property type="evidence" value="ECO:0007669"/>
    <property type="project" value="UniProtKB-KW"/>
</dbReference>
<name>A0A1H8F003_9BACI</name>
<dbReference type="SUPFAM" id="SSF53067">
    <property type="entry name" value="Actin-like ATPase domain"/>
    <property type="match status" value="2"/>
</dbReference>
<evidence type="ECO:0000313" key="7">
    <source>
        <dbReference type="EMBL" id="SEN24328.1"/>
    </source>
</evidence>
<dbReference type="OrthoDB" id="358216at2"/>
<organism evidence="7 8">
    <name type="scientific">Mesobacillus persicus</name>
    <dbReference type="NCBI Taxonomy" id="930146"/>
    <lineage>
        <taxon>Bacteria</taxon>
        <taxon>Bacillati</taxon>
        <taxon>Bacillota</taxon>
        <taxon>Bacilli</taxon>
        <taxon>Bacillales</taxon>
        <taxon>Bacillaceae</taxon>
        <taxon>Mesobacillus</taxon>
    </lineage>
</organism>
<evidence type="ECO:0000256" key="4">
    <source>
        <dbReference type="ARBA" id="ARBA00022777"/>
    </source>
</evidence>
<proteinExistence type="predicted"/>
<dbReference type="NCBIfam" id="NF009842">
    <property type="entry name" value="PRK13317.1"/>
    <property type="match status" value="1"/>
</dbReference>
<dbReference type="GO" id="GO:0005829">
    <property type="term" value="C:cytosol"/>
    <property type="evidence" value="ECO:0007669"/>
    <property type="project" value="TreeGrafter"/>
</dbReference>
<dbReference type="STRING" id="930146.SAMN05192533_110146"/>
<keyword evidence="3" id="KW-0547">Nucleotide-binding</keyword>
<dbReference type="Proteomes" id="UP000198553">
    <property type="component" value="Unassembled WGS sequence"/>
</dbReference>
<sequence length="267" mass="28965">MNRQRLGIDAGGSLIKIAFEQNGQFRLKKYPISELKEMANWLKMTAGNAEINLTGGRADYLKENYFQQARVVPEFKASCEGAIYLLNKDEIKLGAKYLLVNIGTGTSWYLIDGHKNERILGSGIGGGTFMGLGKLLVGSDDYQNLVDLIKEGDREKVDLLVKDIYHSESPIGGDLTASNFAKATFTNEHTPADQLASTVNMMAETIVLLSKQTSVAHQLSEVVYIGSSLIGNQSLKDGLASYSTMVGLSPNFLQDGEYSGAIGALIV</sequence>
<keyword evidence="4 7" id="KW-0418">Kinase</keyword>
<evidence type="ECO:0000313" key="8">
    <source>
        <dbReference type="Proteomes" id="UP000198553"/>
    </source>
</evidence>
<keyword evidence="8" id="KW-1185">Reference proteome</keyword>
<evidence type="ECO:0000256" key="3">
    <source>
        <dbReference type="ARBA" id="ARBA00022741"/>
    </source>
</evidence>
<reference evidence="8" key="1">
    <citation type="submission" date="2016-10" db="EMBL/GenBank/DDBJ databases">
        <authorList>
            <person name="Varghese N."/>
            <person name="Submissions S."/>
        </authorList>
    </citation>
    <scope>NUCLEOTIDE SEQUENCE [LARGE SCALE GENOMIC DNA]</scope>
    <source>
        <strain evidence="8">B48,IBRC-M 10115,DSM 25386,CECT 8001</strain>
    </source>
</reference>
<dbReference type="PANTHER" id="PTHR12280">
    <property type="entry name" value="PANTOTHENATE KINASE"/>
    <property type="match status" value="1"/>
</dbReference>
<dbReference type="CDD" id="cd24085">
    <property type="entry name" value="ASKHA_NBD_PanK-II_bac"/>
    <property type="match status" value="1"/>
</dbReference>
<dbReference type="GO" id="GO:0015937">
    <property type="term" value="P:coenzyme A biosynthetic process"/>
    <property type="evidence" value="ECO:0007669"/>
    <property type="project" value="UniProtKB-KW"/>
</dbReference>
<accession>A0A1H8F003</accession>
<evidence type="ECO:0000256" key="1">
    <source>
        <dbReference type="ARBA" id="ARBA00022490"/>
    </source>
</evidence>
<protein>
    <submittedName>
        <fullName evidence="7">Pantothenate kinase</fullName>
    </submittedName>
</protein>
<dbReference type="PANTHER" id="PTHR12280:SF20">
    <property type="entry name" value="4'-PHOSPHOPANTETHEINE PHOSPHATASE"/>
    <property type="match status" value="1"/>
</dbReference>
<dbReference type="EMBL" id="FOBW01000010">
    <property type="protein sequence ID" value="SEN24328.1"/>
    <property type="molecule type" value="Genomic_DNA"/>
</dbReference>
<evidence type="ECO:0000256" key="5">
    <source>
        <dbReference type="ARBA" id="ARBA00022840"/>
    </source>
</evidence>
<dbReference type="InterPro" id="IPR011602">
    <property type="entry name" value="Type_II_PanK_bac"/>
</dbReference>
<dbReference type="Gene3D" id="3.30.420.40">
    <property type="match status" value="1"/>
</dbReference>